<feature type="compositionally biased region" description="Polar residues" evidence="10">
    <location>
        <begin position="70"/>
        <end position="85"/>
    </location>
</feature>
<keyword evidence="8" id="KW-0539">Nucleus</keyword>
<dbReference type="InterPro" id="IPR013087">
    <property type="entry name" value="Znf_C2H2_type"/>
</dbReference>
<feature type="domain" description="C2H2-type" evidence="12">
    <location>
        <begin position="403"/>
        <end position="430"/>
    </location>
</feature>
<feature type="domain" description="C2H2-type" evidence="12">
    <location>
        <begin position="375"/>
        <end position="402"/>
    </location>
</feature>
<accession>A0A8H3DJ00</accession>
<keyword evidence="6" id="KW-0805">Transcription regulation</keyword>
<keyword evidence="5" id="KW-0862">Zinc</keyword>
<evidence type="ECO:0000256" key="5">
    <source>
        <dbReference type="ARBA" id="ARBA00022833"/>
    </source>
</evidence>
<organism evidence="13 14">
    <name type="scientific">Rhizoctonia solani</name>
    <dbReference type="NCBI Taxonomy" id="456999"/>
    <lineage>
        <taxon>Eukaryota</taxon>
        <taxon>Fungi</taxon>
        <taxon>Dikarya</taxon>
        <taxon>Basidiomycota</taxon>
        <taxon>Agaricomycotina</taxon>
        <taxon>Agaricomycetes</taxon>
        <taxon>Cantharellales</taxon>
        <taxon>Ceratobasidiaceae</taxon>
        <taxon>Rhizoctonia</taxon>
    </lineage>
</organism>
<dbReference type="Pfam" id="PF13909">
    <property type="entry name" value="zf-H2C2_5"/>
    <property type="match status" value="1"/>
</dbReference>
<evidence type="ECO:0000256" key="3">
    <source>
        <dbReference type="ARBA" id="ARBA00022723"/>
    </source>
</evidence>
<comment type="subcellular location">
    <subcellularLocation>
        <location evidence="1">Nucleus</location>
    </subcellularLocation>
</comment>
<evidence type="ECO:0000256" key="6">
    <source>
        <dbReference type="ARBA" id="ARBA00023015"/>
    </source>
</evidence>
<sequence>MESWLFFLTLLAEALLIMAVLDLEIEAELPSPLIHILKKLNNNLIHSPGSLAGISTRKLLGIRPKQSNKSNKELLNQTKHNTTGNDGELTKDLKSTQLLGKPIQHYLGSKPNHFRFPPAPVSKGYTCPTHKGSVVNCATFFEHENYEYKLLCRGELYFRLKGTHTFRTGPVAPKEPGSLFIVKLDDTGSNIVTFCFEPSSRALGEVNGNAEFLPVQTSIASSQGAHGLLYTQGQGCVFDWVYGDRSSSQYPWDYNLRYDVGWMHSGPATEELFASNDKVLEECCSLFANSQNPLKHSLEGLDLVRCIPSPDALGDIQVGFAHIELNNPAIQSDGLQSLPSSSSQLTLPYPLLSTSQPEASTSSDTVATSRSVLRRTCTICNRVLRRPSALTIHMNAHLGIKPFQCNECDYSSTNSTNLQRHQQTRHHGGN</sequence>
<dbReference type="GO" id="GO:0000978">
    <property type="term" value="F:RNA polymerase II cis-regulatory region sequence-specific DNA binding"/>
    <property type="evidence" value="ECO:0007669"/>
    <property type="project" value="TreeGrafter"/>
</dbReference>
<dbReference type="GO" id="GO:0008270">
    <property type="term" value="F:zinc ion binding"/>
    <property type="evidence" value="ECO:0007669"/>
    <property type="project" value="UniProtKB-KW"/>
</dbReference>
<evidence type="ECO:0000256" key="1">
    <source>
        <dbReference type="ARBA" id="ARBA00004123"/>
    </source>
</evidence>
<evidence type="ECO:0000259" key="12">
    <source>
        <dbReference type="PROSITE" id="PS50157"/>
    </source>
</evidence>
<keyword evidence="11" id="KW-0732">Signal</keyword>
<evidence type="ECO:0000313" key="14">
    <source>
        <dbReference type="Proteomes" id="UP000663853"/>
    </source>
</evidence>
<dbReference type="PROSITE" id="PS50157">
    <property type="entry name" value="ZINC_FINGER_C2H2_2"/>
    <property type="match status" value="2"/>
</dbReference>
<evidence type="ECO:0000256" key="9">
    <source>
        <dbReference type="PROSITE-ProRule" id="PRU00042"/>
    </source>
</evidence>
<dbReference type="Gene3D" id="3.30.160.60">
    <property type="entry name" value="Classic Zinc Finger"/>
    <property type="match status" value="2"/>
</dbReference>
<dbReference type="SUPFAM" id="SSF57667">
    <property type="entry name" value="beta-beta-alpha zinc fingers"/>
    <property type="match status" value="1"/>
</dbReference>
<dbReference type="PROSITE" id="PS00028">
    <property type="entry name" value="ZINC_FINGER_C2H2_1"/>
    <property type="match status" value="1"/>
</dbReference>
<keyword evidence="4 9" id="KW-0863">Zinc-finger</keyword>
<comment type="similarity">
    <text evidence="2">Belongs to the krueppel C2H2-type zinc-finger protein family.</text>
</comment>
<dbReference type="GO" id="GO:0000981">
    <property type="term" value="F:DNA-binding transcription factor activity, RNA polymerase II-specific"/>
    <property type="evidence" value="ECO:0007669"/>
    <property type="project" value="TreeGrafter"/>
</dbReference>
<evidence type="ECO:0000256" key="4">
    <source>
        <dbReference type="ARBA" id="ARBA00022771"/>
    </source>
</evidence>
<evidence type="ECO:0000313" key="13">
    <source>
        <dbReference type="EMBL" id="CAE6528282.1"/>
    </source>
</evidence>
<keyword evidence="7" id="KW-0804">Transcription</keyword>
<dbReference type="PANTHER" id="PTHR23235">
    <property type="entry name" value="KRUEPPEL-LIKE TRANSCRIPTION FACTOR"/>
    <property type="match status" value="1"/>
</dbReference>
<protein>
    <recommendedName>
        <fullName evidence="12">C2H2-type domain-containing protein</fullName>
    </recommendedName>
</protein>
<keyword evidence="3" id="KW-0479">Metal-binding</keyword>
<evidence type="ECO:0000256" key="2">
    <source>
        <dbReference type="ARBA" id="ARBA00006991"/>
    </source>
</evidence>
<gene>
    <name evidence="13" type="ORF">RDB_LOCUS163614</name>
</gene>
<feature type="signal peptide" evidence="11">
    <location>
        <begin position="1"/>
        <end position="19"/>
    </location>
</feature>
<dbReference type="GO" id="GO:0005634">
    <property type="term" value="C:nucleus"/>
    <property type="evidence" value="ECO:0007669"/>
    <property type="project" value="UniProtKB-SubCell"/>
</dbReference>
<evidence type="ECO:0000256" key="11">
    <source>
        <dbReference type="SAM" id="SignalP"/>
    </source>
</evidence>
<dbReference type="InterPro" id="IPR036236">
    <property type="entry name" value="Znf_C2H2_sf"/>
</dbReference>
<dbReference type="SMART" id="SM00355">
    <property type="entry name" value="ZnF_C2H2"/>
    <property type="match status" value="2"/>
</dbReference>
<evidence type="ECO:0000256" key="10">
    <source>
        <dbReference type="SAM" id="MobiDB-lite"/>
    </source>
</evidence>
<feature type="region of interest" description="Disordered" evidence="10">
    <location>
        <begin position="70"/>
        <end position="90"/>
    </location>
</feature>
<comment type="caution">
    <text evidence="13">The sequence shown here is derived from an EMBL/GenBank/DDBJ whole genome shotgun (WGS) entry which is preliminary data.</text>
</comment>
<dbReference type="PANTHER" id="PTHR23235:SF155">
    <property type="entry name" value="EARLY GROWTH RESPONSE 4-RELATED"/>
    <property type="match status" value="1"/>
</dbReference>
<proteinExistence type="inferred from homology"/>
<dbReference type="EMBL" id="CAJMXA010003946">
    <property type="protein sequence ID" value="CAE6528282.1"/>
    <property type="molecule type" value="Genomic_DNA"/>
</dbReference>
<dbReference type="Proteomes" id="UP000663853">
    <property type="component" value="Unassembled WGS sequence"/>
</dbReference>
<dbReference type="FunFam" id="3.30.160.60:FF:001967">
    <property type="entry name" value="Ras-responsive element-binding protein"/>
    <property type="match status" value="1"/>
</dbReference>
<evidence type="ECO:0000256" key="8">
    <source>
        <dbReference type="ARBA" id="ARBA00023242"/>
    </source>
</evidence>
<reference evidence="13" key="1">
    <citation type="submission" date="2021-01" db="EMBL/GenBank/DDBJ databases">
        <authorList>
            <person name="Kaushik A."/>
        </authorList>
    </citation>
    <scope>NUCLEOTIDE SEQUENCE</scope>
    <source>
        <strain evidence="13">AG6-10EEA</strain>
    </source>
</reference>
<name>A0A8H3DJ00_9AGAM</name>
<evidence type="ECO:0000256" key="7">
    <source>
        <dbReference type="ARBA" id="ARBA00023163"/>
    </source>
</evidence>
<feature type="chain" id="PRO_5034609864" description="C2H2-type domain-containing protein" evidence="11">
    <location>
        <begin position="20"/>
        <end position="430"/>
    </location>
</feature>
<dbReference type="Pfam" id="PF00096">
    <property type="entry name" value="zf-C2H2"/>
    <property type="match status" value="1"/>
</dbReference>
<dbReference type="AlphaFoldDB" id="A0A8H3DJ00"/>